<dbReference type="EMBL" id="LLZH01000310">
    <property type="protein sequence ID" value="KUL25802.1"/>
    <property type="molecule type" value="Genomic_DNA"/>
</dbReference>
<dbReference type="PANTHER" id="PTHR43708:SF4">
    <property type="entry name" value="OXIDOREDUCTASE YCEM-RELATED"/>
    <property type="match status" value="1"/>
</dbReference>
<dbReference type="Pfam" id="PF01408">
    <property type="entry name" value="GFO_IDH_MocA"/>
    <property type="match status" value="1"/>
</dbReference>
<dbReference type="SUPFAM" id="SSF51735">
    <property type="entry name" value="NAD(P)-binding Rossmann-fold domains"/>
    <property type="match status" value="1"/>
</dbReference>
<dbReference type="RefSeq" id="WP_067702836.1">
    <property type="nucleotide sequence ID" value="NZ_LLZH01000310.1"/>
</dbReference>
<proteinExistence type="predicted"/>
<dbReference type="InterPro" id="IPR051317">
    <property type="entry name" value="Gfo/Idh/MocA_oxidoreduct"/>
</dbReference>
<evidence type="ECO:0000313" key="2">
    <source>
        <dbReference type="EMBL" id="KUL25802.1"/>
    </source>
</evidence>
<dbReference type="SUPFAM" id="SSF55347">
    <property type="entry name" value="Glyceraldehyde-3-phosphate dehydrogenase-like, C-terminal domain"/>
    <property type="match status" value="1"/>
</dbReference>
<name>A0A101JFI4_9ACTN</name>
<feature type="domain" description="Gfo/Idh/MocA-like oxidoreductase N-terminal" evidence="1">
    <location>
        <begin position="3"/>
        <end position="122"/>
    </location>
</feature>
<sequence>MVVRVGVLGCGMIAQLAHLPGLRALGELFELVAVCDSARDLAEHASAVHGNPAVYESFDMMLKAERLDAVVILNRDHFAPALTALEHGVHTLAEKPLCYTLREAEALVAASQRSGARLMVGYMKRHDPDVRRGLTEIGTMAAPHLARVHLHVGPDYGNWIIPELQAVRRTAGVPNVQDDQGRRAKVLAELGDLPDPVFTAYMEMFGVWSHDINLLRAAFPQEPTSVSASIDSSGTTLTALLSYPQDLQVVFEGTSSRQYRFEESLTVWGSEQTVAIEVSNPFLRNLPSTVRIHENGSGPGRPAAVTRTLQGSYQDAFTKQLEHFHRCVTDPSVAPLTSGEDACQDIRLMQRIIRSVSG</sequence>
<keyword evidence="3" id="KW-1185">Reference proteome</keyword>
<comment type="caution">
    <text evidence="2">The sequence shown here is derived from an EMBL/GenBank/DDBJ whole genome shotgun (WGS) entry which is preliminary data.</text>
</comment>
<dbReference type="InterPro" id="IPR036291">
    <property type="entry name" value="NAD(P)-bd_dom_sf"/>
</dbReference>
<evidence type="ECO:0000313" key="3">
    <source>
        <dbReference type="Proteomes" id="UP000053244"/>
    </source>
</evidence>
<dbReference type="InterPro" id="IPR000683">
    <property type="entry name" value="Gfo/Idh/MocA-like_OxRdtase_N"/>
</dbReference>
<evidence type="ECO:0000259" key="1">
    <source>
        <dbReference type="Pfam" id="PF01408"/>
    </source>
</evidence>
<dbReference type="AlphaFoldDB" id="A0A101JFI4"/>
<dbReference type="Gene3D" id="3.30.360.10">
    <property type="entry name" value="Dihydrodipicolinate Reductase, domain 2"/>
    <property type="match status" value="1"/>
</dbReference>
<dbReference type="PANTHER" id="PTHR43708">
    <property type="entry name" value="CONSERVED EXPRESSED OXIDOREDUCTASE (EUROFUNG)"/>
    <property type="match status" value="1"/>
</dbReference>
<dbReference type="OrthoDB" id="3251785at2"/>
<dbReference type="Proteomes" id="UP000053244">
    <property type="component" value="Unassembled WGS sequence"/>
</dbReference>
<organism evidence="2 3">
    <name type="scientific">Actinoplanes awajinensis subsp. mycoplanecinus</name>
    <dbReference type="NCBI Taxonomy" id="135947"/>
    <lineage>
        <taxon>Bacteria</taxon>
        <taxon>Bacillati</taxon>
        <taxon>Actinomycetota</taxon>
        <taxon>Actinomycetes</taxon>
        <taxon>Micromonosporales</taxon>
        <taxon>Micromonosporaceae</taxon>
        <taxon>Actinoplanes</taxon>
    </lineage>
</organism>
<reference evidence="2 3" key="1">
    <citation type="submission" date="2015-10" db="EMBL/GenBank/DDBJ databases">
        <authorList>
            <person name="Gilbert D.G."/>
        </authorList>
    </citation>
    <scope>NUCLEOTIDE SEQUENCE [LARGE SCALE GENOMIC DNA]</scope>
    <source>
        <strain evidence="2 3">NRRL B-16712</strain>
    </source>
</reference>
<protein>
    <recommendedName>
        <fullName evidence="1">Gfo/Idh/MocA-like oxidoreductase N-terminal domain-containing protein</fullName>
    </recommendedName>
</protein>
<gene>
    <name evidence="2" type="ORF">ADL15_39515</name>
</gene>
<dbReference type="Gene3D" id="3.40.50.720">
    <property type="entry name" value="NAD(P)-binding Rossmann-like Domain"/>
    <property type="match status" value="1"/>
</dbReference>
<accession>A0A101JFI4</accession>
<dbReference type="GO" id="GO:0000166">
    <property type="term" value="F:nucleotide binding"/>
    <property type="evidence" value="ECO:0007669"/>
    <property type="project" value="InterPro"/>
</dbReference>